<evidence type="ECO:0000313" key="1">
    <source>
        <dbReference type="EMBL" id="CEM16651.1"/>
    </source>
</evidence>
<dbReference type="VEuPathDB" id="CryptoDB:Vbra_15956"/>
<dbReference type="Proteomes" id="UP000041254">
    <property type="component" value="Unassembled WGS sequence"/>
</dbReference>
<protein>
    <submittedName>
        <fullName evidence="1">Uncharacterized protein</fullName>
    </submittedName>
</protein>
<dbReference type="PhylomeDB" id="A0A0G4FR01"/>
<keyword evidence="2" id="KW-1185">Reference proteome</keyword>
<evidence type="ECO:0000313" key="2">
    <source>
        <dbReference type="Proteomes" id="UP000041254"/>
    </source>
</evidence>
<name>A0A0G4FR01_VITBC</name>
<proteinExistence type="predicted"/>
<organism evidence="1 2">
    <name type="scientific">Vitrella brassicaformis (strain CCMP3155)</name>
    <dbReference type="NCBI Taxonomy" id="1169540"/>
    <lineage>
        <taxon>Eukaryota</taxon>
        <taxon>Sar</taxon>
        <taxon>Alveolata</taxon>
        <taxon>Colpodellida</taxon>
        <taxon>Vitrellaceae</taxon>
        <taxon>Vitrella</taxon>
    </lineage>
</organism>
<reference evidence="1 2" key="1">
    <citation type="submission" date="2014-11" db="EMBL/GenBank/DDBJ databases">
        <authorList>
            <person name="Zhu J."/>
            <person name="Qi W."/>
            <person name="Song R."/>
        </authorList>
    </citation>
    <scope>NUCLEOTIDE SEQUENCE [LARGE SCALE GENOMIC DNA]</scope>
</reference>
<dbReference type="InParanoid" id="A0A0G4FR01"/>
<gene>
    <name evidence="1" type="ORF">Vbra_15956</name>
</gene>
<dbReference type="OrthoDB" id="347158at2759"/>
<accession>A0A0G4FR01</accession>
<dbReference type="AlphaFoldDB" id="A0A0G4FR01"/>
<dbReference type="EMBL" id="CDMY01000480">
    <property type="protein sequence ID" value="CEM16651.1"/>
    <property type="molecule type" value="Genomic_DNA"/>
</dbReference>
<sequence>MLSRSVGLLFARGGQAAARRLPAAVGGVRQATEIIKDKGSAEENIYFHQEDETLLRKLLTKHPEWDPRFSGKEEEEKAEVVPENYPVDQLVYEDLKDVCSKYDMSANLSLVRDVIVSLERHGWRHPKFEPVEEQEAKAK</sequence>